<dbReference type="PANTHER" id="PTHR32309">
    <property type="entry name" value="TYROSINE-PROTEIN KINASE"/>
    <property type="match status" value="1"/>
</dbReference>
<evidence type="ECO:0000313" key="5">
    <source>
        <dbReference type="EMBL" id="BBH17072.1"/>
    </source>
</evidence>
<dbReference type="Gene3D" id="3.40.50.300">
    <property type="entry name" value="P-loop containing nucleotide triphosphate hydrolases"/>
    <property type="match status" value="1"/>
</dbReference>
<keyword evidence="6" id="KW-1185">Reference proteome</keyword>
<feature type="transmembrane region" description="Helical" evidence="3">
    <location>
        <begin position="12"/>
        <end position="32"/>
    </location>
</feature>
<evidence type="ECO:0000256" key="2">
    <source>
        <dbReference type="ARBA" id="ARBA00022840"/>
    </source>
</evidence>
<dbReference type="InterPro" id="IPR050445">
    <property type="entry name" value="Bact_polysacc_biosynth/exp"/>
</dbReference>
<dbReference type="GO" id="GO:0004713">
    <property type="term" value="F:protein tyrosine kinase activity"/>
    <property type="evidence" value="ECO:0007669"/>
    <property type="project" value="TreeGrafter"/>
</dbReference>
<dbReference type="KEGG" id="nbe:Back2_13590"/>
<organism evidence="5 6">
    <name type="scientific">Nocardioides baekrokdamisoli</name>
    <dbReference type="NCBI Taxonomy" id="1804624"/>
    <lineage>
        <taxon>Bacteria</taxon>
        <taxon>Bacillati</taxon>
        <taxon>Actinomycetota</taxon>
        <taxon>Actinomycetes</taxon>
        <taxon>Propionibacteriales</taxon>
        <taxon>Nocardioidaceae</taxon>
        <taxon>Nocardioides</taxon>
    </lineage>
</organism>
<gene>
    <name evidence="5" type="ORF">Back2_13590</name>
</gene>
<dbReference type="Proteomes" id="UP000271573">
    <property type="component" value="Chromosome"/>
</dbReference>
<evidence type="ECO:0000256" key="3">
    <source>
        <dbReference type="SAM" id="Phobius"/>
    </source>
</evidence>
<dbReference type="InterPro" id="IPR005702">
    <property type="entry name" value="Wzc-like_C"/>
</dbReference>
<keyword evidence="1" id="KW-0547">Nucleotide-binding</keyword>
<dbReference type="AlphaFoldDB" id="A0A3G9IFG2"/>
<reference evidence="5 6" key="1">
    <citation type="submission" date="2018-11" db="EMBL/GenBank/DDBJ databases">
        <title>Complete genome sequence of Nocardioides baekrokdamisoli strain KCTC 39748.</title>
        <authorList>
            <person name="Kang S.W."/>
            <person name="Lee K.C."/>
            <person name="Kim K.K."/>
            <person name="Kim J.S."/>
            <person name="Kim D.S."/>
            <person name="Ko S.H."/>
            <person name="Yang S.H."/>
            <person name="Shin Y.K."/>
            <person name="Lee J.S."/>
        </authorList>
    </citation>
    <scope>NUCLEOTIDE SEQUENCE [LARGE SCALE GENOMIC DNA]</scope>
    <source>
        <strain evidence="5 6">KCTC 39748</strain>
    </source>
</reference>
<dbReference type="PANTHER" id="PTHR32309:SF31">
    <property type="entry name" value="CAPSULAR EXOPOLYSACCHARIDE FAMILY"/>
    <property type="match status" value="1"/>
</dbReference>
<protein>
    <submittedName>
        <fullName evidence="5">Capsular exopolysaccharide biosynthesis protein</fullName>
    </submittedName>
</protein>
<dbReference type="SUPFAM" id="SSF52540">
    <property type="entry name" value="P-loop containing nucleoside triphosphate hydrolases"/>
    <property type="match status" value="1"/>
</dbReference>
<dbReference type="GO" id="GO:0005886">
    <property type="term" value="C:plasma membrane"/>
    <property type="evidence" value="ECO:0007669"/>
    <property type="project" value="TreeGrafter"/>
</dbReference>
<keyword evidence="2" id="KW-0067">ATP-binding</keyword>
<dbReference type="EMBL" id="AP019307">
    <property type="protein sequence ID" value="BBH17072.1"/>
    <property type="molecule type" value="Genomic_DNA"/>
</dbReference>
<keyword evidence="3" id="KW-0812">Transmembrane</keyword>
<keyword evidence="3" id="KW-1133">Transmembrane helix</keyword>
<evidence type="ECO:0000256" key="1">
    <source>
        <dbReference type="ARBA" id="ARBA00022741"/>
    </source>
</evidence>
<dbReference type="InterPro" id="IPR002586">
    <property type="entry name" value="CobQ/CobB/MinD/ParA_Nub-bd_dom"/>
</dbReference>
<evidence type="ECO:0000313" key="6">
    <source>
        <dbReference type="Proteomes" id="UP000271573"/>
    </source>
</evidence>
<name>A0A3G9IFG2_9ACTN</name>
<dbReference type="CDD" id="cd05387">
    <property type="entry name" value="BY-kinase"/>
    <property type="match status" value="1"/>
</dbReference>
<evidence type="ECO:0000259" key="4">
    <source>
        <dbReference type="Pfam" id="PF01656"/>
    </source>
</evidence>
<accession>A0A3G9IFG2</accession>
<sequence>MVVALYLRRVRRLWWVLIAAVVLGLGLSVLGYQSQTPRYVAITQLAIGHSGTTAGDEFEAHNLILFRAQALAGVADKAPVIQKAMERAGVTGSLPQVVTNSGDSSLVAIAVVDTDPVRAAKVANGLAAVLPAELAHLVGPLDTGLTLHVTLPAVPPSAPYSPVKKRWLELGLALGLALGLGIIAAIDVLDRSLRDGDQLVAVTGRPLLAVIPRRVRLPLPTRGPRPSRRQAEGHRSLRAAVVASGAKVVAVTSTTAGEGRTSVVTHLGAALHASGRRVLIVEADLRRPTLASHYGLSGDVGLSQALHRHLPVRTVIQDAGVGPKVLVAGRAEREDSDLFGDTRFADLLADLGAEVDLILIDAPHIERNASAEVVCAAADATIVVARIGRVTPARLRSAMEMLSRSGTVVLGVVANASRGGSAADAALRTPLARVRRRWRRG</sequence>
<dbReference type="Pfam" id="PF01656">
    <property type="entry name" value="CbiA"/>
    <property type="match status" value="1"/>
</dbReference>
<feature type="domain" description="CobQ/CobB/MinD/ParA nucleotide binding" evidence="4">
    <location>
        <begin position="249"/>
        <end position="414"/>
    </location>
</feature>
<dbReference type="InterPro" id="IPR027417">
    <property type="entry name" value="P-loop_NTPase"/>
</dbReference>
<keyword evidence="3" id="KW-0472">Membrane</keyword>
<proteinExistence type="predicted"/>